<keyword evidence="2" id="KW-1185">Reference proteome</keyword>
<evidence type="ECO:0000313" key="2">
    <source>
        <dbReference type="Proteomes" id="UP001234202"/>
    </source>
</evidence>
<sequence length="430" mass="48170">MSAQAYETCTRLISIVAPAQSDFDKSPALKDVPIALKRIDIHAEWVSPKVLEMMGDLPMEVPGGQIIRDENGKPTGVFVDDAMFLIDKVRPQWTEAQMQEYLNLTIADGLSKGLVGIHDGGVIPEHVNFFQRMGRAGRLPVCLTEKLEIDIKSTLLCDYPQDAVLHNDKPDEYGTMRSPKEVWEPLIKSFVRKGWQVNVHCIGDKANRIVLDAMQAALEELPEHGRAERRLRLEHAQIMQLEDLTRAAKLGIIASYQPTHATSDMWYAEDRLGAERIKGAYAWRGYLQAGGRITLGSDFPVESIDPLKGFYAAVTRLNENGDSPMGKTGWYPDQKLTREEALKGMTIFAAYASFMEEQTGSFSVGKQFDAVVWDQNILTVPQEDILDTKVLSTIVDGKAAWGKLFGNSPRQRRANDRDYSYGSFPRGLNY</sequence>
<proteinExistence type="predicted"/>
<name>A0ACC2XFW8_9TREE</name>
<protein>
    <submittedName>
        <fullName evidence="1">Uncharacterized protein</fullName>
    </submittedName>
</protein>
<accession>A0ACC2XFW8</accession>
<reference evidence="1" key="1">
    <citation type="submission" date="2023-04" db="EMBL/GenBank/DDBJ databases">
        <title>Draft Genome sequencing of Naganishia species isolated from polar environments using Oxford Nanopore Technology.</title>
        <authorList>
            <person name="Leo P."/>
            <person name="Venkateswaran K."/>
        </authorList>
    </citation>
    <scope>NUCLEOTIDE SEQUENCE</scope>
    <source>
        <strain evidence="1">DBVPG 5303</strain>
    </source>
</reference>
<evidence type="ECO:0000313" key="1">
    <source>
        <dbReference type="EMBL" id="KAJ9122933.1"/>
    </source>
</evidence>
<dbReference type="Proteomes" id="UP001234202">
    <property type="component" value="Unassembled WGS sequence"/>
</dbReference>
<organism evidence="1 2">
    <name type="scientific">Naganishia onofrii</name>
    <dbReference type="NCBI Taxonomy" id="1851511"/>
    <lineage>
        <taxon>Eukaryota</taxon>
        <taxon>Fungi</taxon>
        <taxon>Dikarya</taxon>
        <taxon>Basidiomycota</taxon>
        <taxon>Agaricomycotina</taxon>
        <taxon>Tremellomycetes</taxon>
        <taxon>Filobasidiales</taxon>
        <taxon>Filobasidiaceae</taxon>
        <taxon>Naganishia</taxon>
    </lineage>
</organism>
<gene>
    <name evidence="1" type="ORF">QFC24_003971</name>
</gene>
<comment type="caution">
    <text evidence="1">The sequence shown here is derived from an EMBL/GenBank/DDBJ whole genome shotgun (WGS) entry which is preliminary data.</text>
</comment>
<dbReference type="EMBL" id="JASBWV010000013">
    <property type="protein sequence ID" value="KAJ9122933.1"/>
    <property type="molecule type" value="Genomic_DNA"/>
</dbReference>